<dbReference type="InterPro" id="IPR016032">
    <property type="entry name" value="Sig_transdc_resp-reg_C-effctor"/>
</dbReference>
<feature type="modified residue" description="4-aspartylphosphate" evidence="5">
    <location>
        <position position="53"/>
    </location>
</feature>
<dbReference type="Pfam" id="PF00072">
    <property type="entry name" value="Response_reg"/>
    <property type="match status" value="1"/>
</dbReference>
<dbReference type="SMART" id="SM00448">
    <property type="entry name" value="REC"/>
    <property type="match status" value="1"/>
</dbReference>
<dbReference type="PANTHER" id="PTHR45566:SF2">
    <property type="entry name" value="NARL SUBFAMILY"/>
    <property type="match status" value="1"/>
</dbReference>
<dbReference type="OrthoDB" id="9795108at2"/>
<dbReference type="PANTHER" id="PTHR45566">
    <property type="entry name" value="HTH-TYPE TRANSCRIPTIONAL REGULATOR YHJB-RELATED"/>
    <property type="match status" value="1"/>
</dbReference>
<comment type="function">
    <text evidence="4">May play the central regulatory role in sporulation. It may be an element of the effector pathway responsible for the activation of sporulation genes in response to nutritional stress. Spo0A may act in concert with spo0H (a sigma factor) to control the expression of some genes that are critical to the sporulation process.</text>
</comment>
<accession>A0A1M6GRH6</accession>
<dbReference type="EMBL" id="FQZO01000003">
    <property type="protein sequence ID" value="SHJ12533.1"/>
    <property type="molecule type" value="Genomic_DNA"/>
</dbReference>
<dbReference type="PROSITE" id="PS00622">
    <property type="entry name" value="HTH_LUXR_1"/>
    <property type="match status" value="1"/>
</dbReference>
<evidence type="ECO:0000256" key="3">
    <source>
        <dbReference type="ARBA" id="ARBA00023125"/>
    </source>
</evidence>
<dbReference type="GO" id="GO:0000160">
    <property type="term" value="P:phosphorelay signal transduction system"/>
    <property type="evidence" value="ECO:0007669"/>
    <property type="project" value="InterPro"/>
</dbReference>
<dbReference type="RefSeq" id="WP_073006468.1">
    <property type="nucleotide sequence ID" value="NZ_FQZO01000003.1"/>
</dbReference>
<dbReference type="SMART" id="SM00421">
    <property type="entry name" value="HTH_LUXR"/>
    <property type="match status" value="1"/>
</dbReference>
<dbReference type="CDD" id="cd17535">
    <property type="entry name" value="REC_NarL-like"/>
    <property type="match status" value="1"/>
</dbReference>
<evidence type="ECO:0000313" key="8">
    <source>
        <dbReference type="EMBL" id="SHJ12533.1"/>
    </source>
</evidence>
<dbReference type="PRINTS" id="PR00038">
    <property type="entry name" value="HTHLUXR"/>
</dbReference>
<evidence type="ECO:0000256" key="5">
    <source>
        <dbReference type="PROSITE-ProRule" id="PRU00169"/>
    </source>
</evidence>
<evidence type="ECO:0000259" key="6">
    <source>
        <dbReference type="PROSITE" id="PS50043"/>
    </source>
</evidence>
<keyword evidence="9" id="KW-1185">Reference proteome</keyword>
<dbReference type="Pfam" id="PF00196">
    <property type="entry name" value="GerE"/>
    <property type="match status" value="1"/>
</dbReference>
<gene>
    <name evidence="8" type="ORF">SAMN05444401_2214</name>
</gene>
<evidence type="ECO:0000256" key="2">
    <source>
        <dbReference type="ARBA" id="ARBA00022553"/>
    </source>
</evidence>
<dbReference type="PROSITE" id="PS50043">
    <property type="entry name" value="HTH_LUXR_2"/>
    <property type="match status" value="1"/>
</dbReference>
<dbReference type="SUPFAM" id="SSF52172">
    <property type="entry name" value="CheY-like"/>
    <property type="match status" value="1"/>
</dbReference>
<protein>
    <recommendedName>
        <fullName evidence="1">Stage 0 sporulation protein A homolog</fullName>
    </recommendedName>
</protein>
<feature type="domain" description="HTH luxR-type" evidence="6">
    <location>
        <begin position="137"/>
        <end position="202"/>
    </location>
</feature>
<dbReference type="InterPro" id="IPR001789">
    <property type="entry name" value="Sig_transdc_resp-reg_receiver"/>
</dbReference>
<dbReference type="InterPro" id="IPR051015">
    <property type="entry name" value="EvgA-like"/>
</dbReference>
<feature type="domain" description="Response regulatory" evidence="7">
    <location>
        <begin position="2"/>
        <end position="118"/>
    </location>
</feature>
<keyword evidence="3" id="KW-0238">DNA-binding</keyword>
<dbReference type="PROSITE" id="PS50110">
    <property type="entry name" value="RESPONSE_REGULATORY"/>
    <property type="match status" value="1"/>
</dbReference>
<dbReference type="InterPro" id="IPR011006">
    <property type="entry name" value="CheY-like_superfamily"/>
</dbReference>
<dbReference type="Proteomes" id="UP000184080">
    <property type="component" value="Unassembled WGS sequence"/>
</dbReference>
<proteinExistence type="predicted"/>
<keyword evidence="2 5" id="KW-0597">Phosphoprotein</keyword>
<dbReference type="AlphaFoldDB" id="A0A1M6GRH6"/>
<dbReference type="InterPro" id="IPR000792">
    <property type="entry name" value="Tscrpt_reg_LuxR_C"/>
</dbReference>
<name>A0A1M6GRH6_9CLOT</name>
<organism evidence="8 9">
    <name type="scientific">Clostridium amylolyticum</name>
    <dbReference type="NCBI Taxonomy" id="1121298"/>
    <lineage>
        <taxon>Bacteria</taxon>
        <taxon>Bacillati</taxon>
        <taxon>Bacillota</taxon>
        <taxon>Clostridia</taxon>
        <taxon>Eubacteriales</taxon>
        <taxon>Clostridiaceae</taxon>
        <taxon>Clostridium</taxon>
    </lineage>
</organism>
<reference evidence="8 9" key="1">
    <citation type="submission" date="2016-11" db="EMBL/GenBank/DDBJ databases">
        <authorList>
            <person name="Jaros S."/>
            <person name="Januszkiewicz K."/>
            <person name="Wedrychowicz H."/>
        </authorList>
    </citation>
    <scope>NUCLEOTIDE SEQUENCE [LARGE SCALE GENOMIC DNA]</scope>
    <source>
        <strain evidence="8 9">DSM 21864</strain>
    </source>
</reference>
<dbReference type="SUPFAM" id="SSF46894">
    <property type="entry name" value="C-terminal effector domain of the bipartite response regulators"/>
    <property type="match status" value="1"/>
</dbReference>
<evidence type="ECO:0000259" key="7">
    <source>
        <dbReference type="PROSITE" id="PS50110"/>
    </source>
</evidence>
<dbReference type="GO" id="GO:0003677">
    <property type="term" value="F:DNA binding"/>
    <property type="evidence" value="ECO:0007669"/>
    <property type="project" value="UniProtKB-KW"/>
</dbReference>
<sequence>MNLLIADDHPIVRRGIKSMLSFEEGDYNIYESSNLSETMEAIKRQSIDLVLLDLRLGNDNGMDIINNARSVKPRVKYLILSSFISELDFIKGENLNVDGFMLKDAFAEDIVYAIKTIMRGRKYYDPTIMNYSKNFEKELMGKKLTEREKEILLEIGKGATNGDIASKFYLSESTVKKHVSSILCKLNFSHRAQVVYYLNSIKGGWY</sequence>
<dbReference type="CDD" id="cd06170">
    <property type="entry name" value="LuxR_C_like"/>
    <property type="match status" value="1"/>
</dbReference>
<dbReference type="InterPro" id="IPR058245">
    <property type="entry name" value="NreC/VraR/RcsB-like_REC"/>
</dbReference>
<dbReference type="STRING" id="1121298.SAMN05444401_2214"/>
<dbReference type="Gene3D" id="3.40.50.2300">
    <property type="match status" value="1"/>
</dbReference>
<dbReference type="GO" id="GO:0006355">
    <property type="term" value="P:regulation of DNA-templated transcription"/>
    <property type="evidence" value="ECO:0007669"/>
    <property type="project" value="InterPro"/>
</dbReference>
<evidence type="ECO:0000256" key="4">
    <source>
        <dbReference type="ARBA" id="ARBA00024867"/>
    </source>
</evidence>
<evidence type="ECO:0000256" key="1">
    <source>
        <dbReference type="ARBA" id="ARBA00018672"/>
    </source>
</evidence>
<evidence type="ECO:0000313" key="9">
    <source>
        <dbReference type="Proteomes" id="UP000184080"/>
    </source>
</evidence>